<keyword evidence="2" id="KW-0732">Signal</keyword>
<dbReference type="Proteomes" id="UP000198287">
    <property type="component" value="Unassembled WGS sequence"/>
</dbReference>
<name>A0A226EI86_FOLCA</name>
<protein>
    <submittedName>
        <fullName evidence="3">Uncharacterized protein</fullName>
    </submittedName>
</protein>
<accession>A0A226EI86</accession>
<sequence>MCSMQIALCIFGVVLGGSWAGTTSSYQHRTTSLDELKEIDSYVATGLPLFDHGFFVSTAQGPILVKAKEDGIKQNKPKINPGYYSTLPRLIPSGYEGISISHFNLGSAFPAQSPSIFPHPPSLDFYEGPSHQFAPQGHFGSPFASHLPRQPSPAPYAFEPRRSQTQSGHFIQHHNPQRRLDRFIDRQNQRQPHSSSQVAEDTFQVDNFINAEDDHVPTSYQNTMIAHESIDSNKFVRNPTVIQAFGFDDDLPENLKKSVSFYKNQGVATALAQESLPIEGETVVGQWDTTKIQKKRISDLLRAAGFLR</sequence>
<evidence type="ECO:0000256" key="2">
    <source>
        <dbReference type="SAM" id="SignalP"/>
    </source>
</evidence>
<dbReference type="OMA" id="TMIAHES"/>
<feature type="chain" id="PRO_5012375449" evidence="2">
    <location>
        <begin position="21"/>
        <end position="308"/>
    </location>
</feature>
<gene>
    <name evidence="3" type="ORF">Fcan01_07658</name>
</gene>
<evidence type="ECO:0000256" key="1">
    <source>
        <dbReference type="SAM" id="MobiDB-lite"/>
    </source>
</evidence>
<proteinExistence type="predicted"/>
<keyword evidence="4" id="KW-1185">Reference proteome</keyword>
<evidence type="ECO:0000313" key="4">
    <source>
        <dbReference type="Proteomes" id="UP000198287"/>
    </source>
</evidence>
<dbReference type="OrthoDB" id="7674957at2759"/>
<dbReference type="EMBL" id="LNIX01000003">
    <property type="protein sequence ID" value="OXA56787.1"/>
    <property type="molecule type" value="Genomic_DNA"/>
</dbReference>
<evidence type="ECO:0000313" key="3">
    <source>
        <dbReference type="EMBL" id="OXA56787.1"/>
    </source>
</evidence>
<comment type="caution">
    <text evidence="3">The sequence shown here is derived from an EMBL/GenBank/DDBJ whole genome shotgun (WGS) entry which is preliminary data.</text>
</comment>
<dbReference type="AlphaFoldDB" id="A0A226EI86"/>
<feature type="signal peptide" evidence="2">
    <location>
        <begin position="1"/>
        <end position="20"/>
    </location>
</feature>
<reference evidence="3 4" key="1">
    <citation type="submission" date="2015-12" db="EMBL/GenBank/DDBJ databases">
        <title>The genome of Folsomia candida.</title>
        <authorList>
            <person name="Faddeeva A."/>
            <person name="Derks M.F."/>
            <person name="Anvar Y."/>
            <person name="Smit S."/>
            <person name="Van Straalen N."/>
            <person name="Roelofs D."/>
        </authorList>
    </citation>
    <scope>NUCLEOTIDE SEQUENCE [LARGE SCALE GENOMIC DNA]</scope>
    <source>
        <strain evidence="3 4">VU population</strain>
        <tissue evidence="3">Whole body</tissue>
    </source>
</reference>
<organism evidence="3 4">
    <name type="scientific">Folsomia candida</name>
    <name type="common">Springtail</name>
    <dbReference type="NCBI Taxonomy" id="158441"/>
    <lineage>
        <taxon>Eukaryota</taxon>
        <taxon>Metazoa</taxon>
        <taxon>Ecdysozoa</taxon>
        <taxon>Arthropoda</taxon>
        <taxon>Hexapoda</taxon>
        <taxon>Collembola</taxon>
        <taxon>Entomobryomorpha</taxon>
        <taxon>Isotomoidea</taxon>
        <taxon>Isotomidae</taxon>
        <taxon>Proisotominae</taxon>
        <taxon>Folsomia</taxon>
    </lineage>
</organism>
<feature type="region of interest" description="Disordered" evidence="1">
    <location>
        <begin position="137"/>
        <end position="175"/>
    </location>
</feature>